<proteinExistence type="predicted"/>
<evidence type="ECO:0000313" key="2">
    <source>
        <dbReference type="Proteomes" id="UP000187209"/>
    </source>
</evidence>
<dbReference type="AlphaFoldDB" id="A0A1R2C0A5"/>
<comment type="caution">
    <text evidence="1">The sequence shown here is derived from an EMBL/GenBank/DDBJ whole genome shotgun (WGS) entry which is preliminary data.</text>
</comment>
<gene>
    <name evidence="1" type="ORF">SteCoe_16857</name>
</gene>
<sequence>MHFRTRPGKISPIRLRAQGHKLTHSELSIEKPTESISTADSSRLKKTCPELENINIIKTPTTVHDEPLCLENLDEYLNMYFNCRNNTLESKPVVSKDIKLSHRYTLTQKMKKITPQRSETPEIPTRPDKKPLQIAEKLPAIEKKPKKRLKKSQSPKNYTINLRTKSNIRAQSPLSIIKIRY</sequence>
<keyword evidence="2" id="KW-1185">Reference proteome</keyword>
<accession>A0A1R2C0A5</accession>
<reference evidence="1 2" key="1">
    <citation type="submission" date="2016-11" db="EMBL/GenBank/DDBJ databases">
        <title>The macronuclear genome of Stentor coeruleus: a giant cell with tiny introns.</title>
        <authorList>
            <person name="Slabodnick M."/>
            <person name="Ruby J.G."/>
            <person name="Reiff S.B."/>
            <person name="Swart E.C."/>
            <person name="Gosai S."/>
            <person name="Prabakaran S."/>
            <person name="Witkowska E."/>
            <person name="Larue G.E."/>
            <person name="Fisher S."/>
            <person name="Freeman R.M."/>
            <person name="Gunawardena J."/>
            <person name="Chu W."/>
            <person name="Stover N.A."/>
            <person name="Gregory B.D."/>
            <person name="Nowacki M."/>
            <person name="Derisi J."/>
            <person name="Roy S.W."/>
            <person name="Marshall W.F."/>
            <person name="Sood P."/>
        </authorList>
    </citation>
    <scope>NUCLEOTIDE SEQUENCE [LARGE SCALE GENOMIC DNA]</scope>
    <source>
        <strain evidence="1">WM001</strain>
    </source>
</reference>
<evidence type="ECO:0000313" key="1">
    <source>
        <dbReference type="EMBL" id="OMJ82448.1"/>
    </source>
</evidence>
<protein>
    <submittedName>
        <fullName evidence="1">Uncharacterized protein</fullName>
    </submittedName>
</protein>
<name>A0A1R2C0A5_9CILI</name>
<dbReference type="EMBL" id="MPUH01000340">
    <property type="protein sequence ID" value="OMJ82448.1"/>
    <property type="molecule type" value="Genomic_DNA"/>
</dbReference>
<organism evidence="1 2">
    <name type="scientific">Stentor coeruleus</name>
    <dbReference type="NCBI Taxonomy" id="5963"/>
    <lineage>
        <taxon>Eukaryota</taxon>
        <taxon>Sar</taxon>
        <taxon>Alveolata</taxon>
        <taxon>Ciliophora</taxon>
        <taxon>Postciliodesmatophora</taxon>
        <taxon>Heterotrichea</taxon>
        <taxon>Heterotrichida</taxon>
        <taxon>Stentoridae</taxon>
        <taxon>Stentor</taxon>
    </lineage>
</organism>
<dbReference type="Proteomes" id="UP000187209">
    <property type="component" value="Unassembled WGS sequence"/>
</dbReference>